<dbReference type="Proteomes" id="UP000249610">
    <property type="component" value="Unassembled WGS sequence"/>
</dbReference>
<dbReference type="RefSeq" id="WP_394335809.1">
    <property type="nucleotide sequence ID" value="NZ_QLLK01000022.1"/>
</dbReference>
<dbReference type="EMBL" id="QLLK01000022">
    <property type="protein sequence ID" value="RAI83747.1"/>
    <property type="molecule type" value="Genomic_DNA"/>
</dbReference>
<name>A0A327NX63_9BACT</name>
<accession>A0A327NX63</accession>
<comment type="caution">
    <text evidence="1">The sequence shown here is derived from an EMBL/GenBank/DDBJ whole genome shotgun (WGS) entry which is preliminary data.</text>
</comment>
<keyword evidence="2" id="KW-1185">Reference proteome</keyword>
<dbReference type="CDD" id="cd14789">
    <property type="entry name" value="Tiki"/>
    <property type="match status" value="1"/>
</dbReference>
<gene>
    <name evidence="1" type="ORF">LV83_04224</name>
</gene>
<evidence type="ECO:0000313" key="2">
    <source>
        <dbReference type="Proteomes" id="UP000249610"/>
    </source>
</evidence>
<dbReference type="AlphaFoldDB" id="A0A327NX63"/>
<protein>
    <submittedName>
        <fullName evidence="1">TraB family protein</fullName>
    </submittedName>
</protein>
<dbReference type="InterPro" id="IPR002816">
    <property type="entry name" value="TraB/PrgY/GumN_fam"/>
</dbReference>
<evidence type="ECO:0000313" key="1">
    <source>
        <dbReference type="EMBL" id="RAI83747.1"/>
    </source>
</evidence>
<reference evidence="1 2" key="1">
    <citation type="submission" date="2018-06" db="EMBL/GenBank/DDBJ databases">
        <title>Genomic Encyclopedia of Archaeal and Bacterial Type Strains, Phase II (KMG-II): from individual species to whole genera.</title>
        <authorList>
            <person name="Goeker M."/>
        </authorList>
    </citation>
    <scope>NUCLEOTIDE SEQUENCE [LARGE SCALE GENOMIC DNA]</scope>
    <source>
        <strain evidence="1 2">DSM 23446</strain>
    </source>
</reference>
<proteinExistence type="predicted"/>
<dbReference type="Pfam" id="PF01963">
    <property type="entry name" value="TraB_PrgY_gumN"/>
    <property type="match status" value="1"/>
</dbReference>
<sequence>MDDYIASKSSEKNIERYGLETTEEQIDLINKDVEGMPRKNHKRRLSNILEKIRMQNVIACEEINWYSEMAMDYQLNIPCSNELMLTDRNDKWMTKISKLLAEKNCFIAVGLSHLMYECGLINQLMELGYTVTPIKVK</sequence>
<organism evidence="1 2">
    <name type="scientific">Algoriphagus yeomjeoni</name>
    <dbReference type="NCBI Taxonomy" id="291403"/>
    <lineage>
        <taxon>Bacteria</taxon>
        <taxon>Pseudomonadati</taxon>
        <taxon>Bacteroidota</taxon>
        <taxon>Cytophagia</taxon>
        <taxon>Cytophagales</taxon>
        <taxon>Cyclobacteriaceae</taxon>
        <taxon>Algoriphagus</taxon>
    </lineage>
</organism>